<dbReference type="InterPro" id="IPR001626">
    <property type="entry name" value="ABC_TroCD"/>
</dbReference>
<protein>
    <submittedName>
        <fullName evidence="7">Metal ABC transporter permease</fullName>
    </submittedName>
</protein>
<keyword evidence="5 6" id="KW-0472">Membrane</keyword>
<name>A0A7C5U6V7_CALS0</name>
<organism evidence="7">
    <name type="scientific">Caldiarchaeum subterraneum</name>
    <dbReference type="NCBI Taxonomy" id="311458"/>
    <lineage>
        <taxon>Archaea</taxon>
        <taxon>Nitrososphaerota</taxon>
        <taxon>Candidatus Caldarchaeales</taxon>
        <taxon>Candidatus Caldarchaeaceae</taxon>
        <taxon>Candidatus Caldarchaeum</taxon>
    </lineage>
</organism>
<dbReference type="CDD" id="cd06550">
    <property type="entry name" value="TM_ABC_iron-siderophores_like"/>
    <property type="match status" value="1"/>
</dbReference>
<dbReference type="EMBL" id="DRXS01000071">
    <property type="protein sequence ID" value="HHR40447.1"/>
    <property type="molecule type" value="Genomic_DNA"/>
</dbReference>
<keyword evidence="3 6" id="KW-0812">Transmembrane</keyword>
<gene>
    <name evidence="7" type="ORF">ENM42_01315</name>
</gene>
<feature type="transmembrane region" description="Helical" evidence="6">
    <location>
        <begin position="224"/>
        <end position="247"/>
    </location>
</feature>
<feature type="transmembrane region" description="Helical" evidence="6">
    <location>
        <begin position="62"/>
        <end position="84"/>
    </location>
</feature>
<dbReference type="Gene3D" id="1.10.3470.10">
    <property type="entry name" value="ABC transporter involved in vitamin B12 uptake, BtuC"/>
    <property type="match status" value="1"/>
</dbReference>
<proteinExistence type="inferred from homology"/>
<comment type="subcellular location">
    <subcellularLocation>
        <location evidence="1">Membrane</location>
        <topology evidence="1">Multi-pass membrane protein</topology>
    </subcellularLocation>
</comment>
<feature type="transmembrane region" description="Helical" evidence="6">
    <location>
        <begin position="253"/>
        <end position="271"/>
    </location>
</feature>
<dbReference type="PANTHER" id="PTHR30477">
    <property type="entry name" value="ABC-TRANSPORTER METAL-BINDING PROTEIN"/>
    <property type="match status" value="1"/>
</dbReference>
<dbReference type="SUPFAM" id="SSF81345">
    <property type="entry name" value="ABC transporter involved in vitamin B12 uptake, BtuC"/>
    <property type="match status" value="1"/>
</dbReference>
<dbReference type="FunFam" id="1.10.3470.10:FF:000003">
    <property type="entry name" value="Iron ABC transporter permease SitD"/>
    <property type="match status" value="1"/>
</dbReference>
<dbReference type="Pfam" id="PF00950">
    <property type="entry name" value="ABC-3"/>
    <property type="match status" value="1"/>
</dbReference>
<evidence type="ECO:0000256" key="3">
    <source>
        <dbReference type="ARBA" id="ARBA00022692"/>
    </source>
</evidence>
<evidence type="ECO:0000256" key="5">
    <source>
        <dbReference type="ARBA" id="ARBA00023136"/>
    </source>
</evidence>
<dbReference type="PANTHER" id="PTHR30477:SF13">
    <property type="entry name" value="IRON TRANSPORT SYSTEM MEMBRANE PROTEIN HI_0360-RELATED"/>
    <property type="match status" value="1"/>
</dbReference>
<keyword evidence="4 6" id="KW-1133">Transmembrane helix</keyword>
<dbReference type="AlphaFoldDB" id="A0A7C5U6V7"/>
<evidence type="ECO:0000256" key="4">
    <source>
        <dbReference type="ARBA" id="ARBA00022989"/>
    </source>
</evidence>
<comment type="similarity">
    <text evidence="2">Belongs to the ABC-3 integral membrane protein family.</text>
</comment>
<evidence type="ECO:0000313" key="7">
    <source>
        <dbReference type="EMBL" id="HHR40447.1"/>
    </source>
</evidence>
<feature type="transmembrane region" description="Helical" evidence="6">
    <location>
        <begin position="137"/>
        <end position="155"/>
    </location>
</feature>
<dbReference type="GO" id="GO:0055085">
    <property type="term" value="P:transmembrane transport"/>
    <property type="evidence" value="ECO:0007669"/>
    <property type="project" value="InterPro"/>
</dbReference>
<feature type="transmembrane region" description="Helical" evidence="6">
    <location>
        <begin position="20"/>
        <end position="42"/>
    </location>
</feature>
<dbReference type="GO" id="GO:0010043">
    <property type="term" value="P:response to zinc ion"/>
    <property type="evidence" value="ECO:0007669"/>
    <property type="project" value="TreeGrafter"/>
</dbReference>
<feature type="transmembrane region" description="Helical" evidence="6">
    <location>
        <begin position="167"/>
        <end position="191"/>
    </location>
</feature>
<dbReference type="InterPro" id="IPR037294">
    <property type="entry name" value="ABC_BtuC-like"/>
</dbReference>
<evidence type="ECO:0000256" key="2">
    <source>
        <dbReference type="ARBA" id="ARBA00008034"/>
    </source>
</evidence>
<comment type="caution">
    <text evidence="7">The sequence shown here is derived from an EMBL/GenBank/DDBJ whole genome shotgun (WGS) entry which is preliminary data.</text>
</comment>
<reference evidence="7" key="1">
    <citation type="journal article" date="2020" name="mSystems">
        <title>Genome- and Community-Level Interaction Insights into Carbon Utilization and Element Cycling Functions of Hydrothermarchaeota in Hydrothermal Sediment.</title>
        <authorList>
            <person name="Zhou Z."/>
            <person name="Liu Y."/>
            <person name="Xu W."/>
            <person name="Pan J."/>
            <person name="Luo Z.H."/>
            <person name="Li M."/>
        </authorList>
    </citation>
    <scope>NUCLEOTIDE SEQUENCE [LARGE SCALE GENOMIC DNA]</scope>
    <source>
        <strain evidence="7">SpSt-1084</strain>
    </source>
</reference>
<evidence type="ECO:0000256" key="6">
    <source>
        <dbReference type="SAM" id="Phobius"/>
    </source>
</evidence>
<accession>A0A7C5U6V7</accession>
<evidence type="ECO:0000256" key="1">
    <source>
        <dbReference type="ARBA" id="ARBA00004141"/>
    </source>
</evidence>
<feature type="transmembrane region" description="Helical" evidence="6">
    <location>
        <begin position="197"/>
        <end position="217"/>
    </location>
</feature>
<sequence length="282" mass="29645">MALNELFLQPLQYEFMRMAFLTALTVGVTASVLSVIVVLRGWSLLGDAISHSVLPGLATAAALNLPLTIGGAAAGITASLLIGIVESRTRVRNDTAIGIVLTGTFALGLVIISKYRPTVDIFHILFGNVLAVSYEDFATTVLLSAGVVAVFAAFLKEIVSYTFDPIFSYVAGLPSNIIHLGLMVMISLTVISALQTVGIILVISLLVTPGATAQLFAKNLRQMFAVSMTMGVASAVIGLYLSFYFAVSSGGTIALTATAFFFAATVLKKLFGSVQQVRPASQ</sequence>
<feature type="transmembrane region" description="Helical" evidence="6">
    <location>
        <begin position="96"/>
        <end position="117"/>
    </location>
</feature>
<dbReference type="GO" id="GO:0043190">
    <property type="term" value="C:ATP-binding cassette (ABC) transporter complex"/>
    <property type="evidence" value="ECO:0007669"/>
    <property type="project" value="InterPro"/>
</dbReference>